<dbReference type="GO" id="GO:0046872">
    <property type="term" value="F:metal ion binding"/>
    <property type="evidence" value="ECO:0007669"/>
    <property type="project" value="UniProtKB-KW"/>
</dbReference>
<dbReference type="STRING" id="1288484.GCA_000348665_00554"/>
<evidence type="ECO:0000256" key="3">
    <source>
        <dbReference type="ARBA" id="ARBA00022723"/>
    </source>
</evidence>
<feature type="domain" description="Radical SAM core" evidence="6">
    <location>
        <begin position="105"/>
        <end position="340"/>
    </location>
</feature>
<organism evidence="7 8">
    <name type="scientific">Deinococcus wulumuqiensis</name>
    <dbReference type="NCBI Taxonomy" id="980427"/>
    <lineage>
        <taxon>Bacteria</taxon>
        <taxon>Thermotogati</taxon>
        <taxon>Deinococcota</taxon>
        <taxon>Deinococci</taxon>
        <taxon>Deinococcales</taxon>
        <taxon>Deinococcaceae</taxon>
        <taxon>Deinococcus</taxon>
    </lineage>
</organism>
<dbReference type="SFLD" id="SFLDG01095">
    <property type="entry name" value="Uncharacterised_Radical_SAM_Su"/>
    <property type="match status" value="1"/>
</dbReference>
<dbReference type="InterPro" id="IPR006638">
    <property type="entry name" value="Elp3/MiaA/NifB-like_rSAM"/>
</dbReference>
<dbReference type="GO" id="GO:0003824">
    <property type="term" value="F:catalytic activity"/>
    <property type="evidence" value="ECO:0007669"/>
    <property type="project" value="InterPro"/>
</dbReference>
<comment type="cofactor">
    <cofactor evidence="1">
        <name>[4Fe-4S] cluster</name>
        <dbReference type="ChEBI" id="CHEBI:49883"/>
    </cofactor>
</comment>
<dbReference type="InterPro" id="IPR058240">
    <property type="entry name" value="rSAM_sf"/>
</dbReference>
<sequence>MLSFDAEGRLLTWFSPLFAPGTLYKRALDSRLLGRRQQGGQRRRWQAEDAEQERVFAALLGAAAQAQADLASPLLDRVLAWTPARLRAEQERFAAAYAPVSILPPDQYFAVVVQATRGCSWNRCTFCTFYRDRPFSVQTPDDFAAHLRAVADLLGEGARLRRSLFLADGNALMLSNGKLLPLIAQARAAFPGREVHGFLDVFTGSRKSVADWQELREAGVRRVYLGLETGHDPLLAWLDKPGSAAQATALIHDLKAAGLNVAPIFMIGVGGQTYAAAHLADTRRLLERLPLGAGDLVYLSPFVPHGDYAARARDSGVLPLTPAEREAQAEALRGFLRAHKPGVQAARYDIEEFMY</sequence>
<dbReference type="GO" id="GO:0051536">
    <property type="term" value="F:iron-sulfur cluster binding"/>
    <property type="evidence" value="ECO:0007669"/>
    <property type="project" value="UniProtKB-KW"/>
</dbReference>
<dbReference type="PROSITE" id="PS51918">
    <property type="entry name" value="RADICAL_SAM"/>
    <property type="match status" value="1"/>
</dbReference>
<dbReference type="AlphaFoldDB" id="A0A345IKH7"/>
<dbReference type="InterPro" id="IPR013785">
    <property type="entry name" value="Aldolase_TIM"/>
</dbReference>
<evidence type="ECO:0000313" key="7">
    <source>
        <dbReference type="EMBL" id="AXH00200.1"/>
    </source>
</evidence>
<proteinExistence type="predicted"/>
<dbReference type="Pfam" id="PF04055">
    <property type="entry name" value="Radical_SAM"/>
    <property type="match status" value="1"/>
</dbReference>
<keyword evidence="5" id="KW-0411">Iron-sulfur</keyword>
<dbReference type="KEGG" id="dwu:DVJ83_13395"/>
<dbReference type="InterPro" id="IPR007197">
    <property type="entry name" value="rSAM"/>
</dbReference>
<keyword evidence="2" id="KW-0949">S-adenosyl-L-methionine</keyword>
<evidence type="ECO:0000313" key="8">
    <source>
        <dbReference type="Proteomes" id="UP000253744"/>
    </source>
</evidence>
<dbReference type="Proteomes" id="UP000253744">
    <property type="component" value="Plasmid pDrdA"/>
</dbReference>
<dbReference type="SMART" id="SM00729">
    <property type="entry name" value="Elp3"/>
    <property type="match status" value="1"/>
</dbReference>
<protein>
    <submittedName>
        <fullName evidence="7">Radical SAM protein</fullName>
    </submittedName>
</protein>
<dbReference type="RefSeq" id="WP_114672905.1">
    <property type="nucleotide sequence ID" value="NZ_CP031159.1"/>
</dbReference>
<reference evidence="7 8" key="1">
    <citation type="submission" date="2018-07" db="EMBL/GenBank/DDBJ databases">
        <title>Complete Genome and Methylome Analysis of Deinococcus wulumuqiensis NEB 479.</title>
        <authorList>
            <person name="Fomenkov A."/>
            <person name="Luyten Y."/>
            <person name="Vincze T."/>
            <person name="Anton B.P."/>
            <person name="Clark T."/>
            <person name="Roberts R.J."/>
            <person name="Morgan R.D."/>
        </authorList>
    </citation>
    <scope>NUCLEOTIDE SEQUENCE [LARGE SCALE GENOMIC DNA]</scope>
    <source>
        <strain evidence="7 8">NEB 479</strain>
        <plasmid evidence="8">Plasmid pdrda</plasmid>
    </source>
</reference>
<keyword evidence="7" id="KW-0614">Plasmid</keyword>
<dbReference type="CDD" id="cd01335">
    <property type="entry name" value="Radical_SAM"/>
    <property type="match status" value="1"/>
</dbReference>
<evidence type="ECO:0000256" key="4">
    <source>
        <dbReference type="ARBA" id="ARBA00023004"/>
    </source>
</evidence>
<gene>
    <name evidence="7" type="ORF">DVJ83_13395</name>
</gene>
<dbReference type="PANTHER" id="PTHR43409:SF4">
    <property type="entry name" value="RADICAL SAM SUPERFAMILY PROTEIN"/>
    <property type="match status" value="1"/>
</dbReference>
<evidence type="ECO:0000256" key="1">
    <source>
        <dbReference type="ARBA" id="ARBA00001966"/>
    </source>
</evidence>
<dbReference type="SFLD" id="SFLDS00029">
    <property type="entry name" value="Radical_SAM"/>
    <property type="match status" value="1"/>
</dbReference>
<keyword evidence="4" id="KW-0408">Iron</keyword>
<dbReference type="Gene3D" id="3.20.20.70">
    <property type="entry name" value="Aldolase class I"/>
    <property type="match status" value="1"/>
</dbReference>
<evidence type="ECO:0000256" key="2">
    <source>
        <dbReference type="ARBA" id="ARBA00022691"/>
    </source>
</evidence>
<keyword evidence="3" id="KW-0479">Metal-binding</keyword>
<evidence type="ECO:0000256" key="5">
    <source>
        <dbReference type="ARBA" id="ARBA00023014"/>
    </source>
</evidence>
<dbReference type="InterPro" id="IPR051198">
    <property type="entry name" value="BchE-like"/>
</dbReference>
<geneLocation type="plasmid" evidence="8">
    <name>pdrda</name>
</geneLocation>
<dbReference type="SFLD" id="SFLDG01082">
    <property type="entry name" value="B12-binding_domain_containing"/>
    <property type="match status" value="1"/>
</dbReference>
<dbReference type="EMBL" id="CP031159">
    <property type="protein sequence ID" value="AXH00200.1"/>
    <property type="molecule type" value="Genomic_DNA"/>
</dbReference>
<dbReference type="SUPFAM" id="SSF102114">
    <property type="entry name" value="Radical SAM enzymes"/>
    <property type="match status" value="1"/>
</dbReference>
<name>A0A345IKH7_9DEIO</name>
<accession>A0A345IKH7</accession>
<dbReference type="PANTHER" id="PTHR43409">
    <property type="entry name" value="ANAEROBIC MAGNESIUM-PROTOPORPHYRIN IX MONOMETHYL ESTER CYCLASE-RELATED"/>
    <property type="match status" value="1"/>
</dbReference>
<evidence type="ECO:0000259" key="6">
    <source>
        <dbReference type="PROSITE" id="PS51918"/>
    </source>
</evidence>